<dbReference type="PANTHER" id="PTHR35910:SF6">
    <property type="entry name" value="2EXR DOMAIN-CONTAINING PROTEIN"/>
    <property type="match status" value="1"/>
</dbReference>
<reference evidence="2 3" key="1">
    <citation type="submission" date="2017-12" db="EMBL/GenBank/DDBJ databases">
        <title>Comparative genomics of Botrytis spp.</title>
        <authorList>
            <person name="Valero-Jimenez C.A."/>
            <person name="Tapia P."/>
            <person name="Veloso J."/>
            <person name="Silva-Moreno E."/>
            <person name="Staats M."/>
            <person name="Valdes J.H."/>
            <person name="Van Kan J.A.L."/>
        </authorList>
    </citation>
    <scope>NUCLEOTIDE SEQUENCE [LARGE SCALE GENOMIC DNA]</scope>
    <source>
        <strain evidence="2 3">MUCL3349</strain>
    </source>
</reference>
<evidence type="ECO:0000313" key="2">
    <source>
        <dbReference type="EMBL" id="TGO84618.1"/>
    </source>
</evidence>
<keyword evidence="3" id="KW-1185">Reference proteome</keyword>
<protein>
    <recommendedName>
        <fullName evidence="1">2EXR domain-containing protein</fullName>
    </recommendedName>
</protein>
<accession>A0A4Z1KGF4</accession>
<name>A0A4Z1KGF4_9HELO</name>
<dbReference type="AlphaFoldDB" id="A0A4Z1KGF4"/>
<dbReference type="PANTHER" id="PTHR35910">
    <property type="entry name" value="2EXR DOMAIN-CONTAINING PROTEIN"/>
    <property type="match status" value="1"/>
</dbReference>
<organism evidence="2 3">
    <name type="scientific">Botrytis porri</name>
    <dbReference type="NCBI Taxonomy" id="87229"/>
    <lineage>
        <taxon>Eukaryota</taxon>
        <taxon>Fungi</taxon>
        <taxon>Dikarya</taxon>
        <taxon>Ascomycota</taxon>
        <taxon>Pezizomycotina</taxon>
        <taxon>Leotiomycetes</taxon>
        <taxon>Helotiales</taxon>
        <taxon>Sclerotiniaceae</taxon>
        <taxon>Botrytis</taxon>
    </lineage>
</organism>
<sequence length="378" mass="43524">MVTQRSPVSEFKFKHPAHKRKPKNYYSMVHSIDVDYSLSSFSRLPKHLRHSIWRFALPDPRIIFLKKYAISRCEHAMVRVRSDLAVPDRCKDGARPDSSKILCTGMDDILPQDVKDLEEVRARIKHDGQYGFSSDAQIPNLLLVCRESYNIAFARYNRAFPSVGAFAETYFDHKRDVLLLLGEQVVCVCGWQCREPMASFEACKIDHVAFQYEPISKGSAFHQNDKIANTSTLARLSCTFYNIKSLTIVIENYRSDDHENGIAEGQRDSELVFFDPVDIGEALRMLRSPVTKRSDLCGVLIPEHPLRGKLDFDKNLLYDLQSEDRAKGLWWRLPKLRWKNLTTATFKRRFKKLLGEYELRTGVTCYRVAGTDDLSPCS</sequence>
<dbReference type="EMBL" id="PQXO01000484">
    <property type="protein sequence ID" value="TGO84618.1"/>
    <property type="molecule type" value="Genomic_DNA"/>
</dbReference>
<evidence type="ECO:0000313" key="3">
    <source>
        <dbReference type="Proteomes" id="UP000297280"/>
    </source>
</evidence>
<comment type="caution">
    <text evidence="2">The sequence shown here is derived from an EMBL/GenBank/DDBJ whole genome shotgun (WGS) entry which is preliminary data.</text>
</comment>
<dbReference type="InterPro" id="IPR045518">
    <property type="entry name" value="2EXR"/>
</dbReference>
<evidence type="ECO:0000259" key="1">
    <source>
        <dbReference type="Pfam" id="PF20150"/>
    </source>
</evidence>
<feature type="domain" description="2EXR" evidence="1">
    <location>
        <begin position="40"/>
        <end position="178"/>
    </location>
</feature>
<dbReference type="Proteomes" id="UP000297280">
    <property type="component" value="Unassembled WGS sequence"/>
</dbReference>
<dbReference type="Pfam" id="PF20150">
    <property type="entry name" value="2EXR"/>
    <property type="match status" value="1"/>
</dbReference>
<proteinExistence type="predicted"/>
<gene>
    <name evidence="2" type="ORF">BPOR_0485g00060</name>
</gene>